<comment type="caution">
    <text evidence="2">The sequence shown here is derived from an EMBL/GenBank/DDBJ whole genome shotgun (WGS) entry which is preliminary data.</text>
</comment>
<dbReference type="AlphaFoldDB" id="A0AAD5RYM0"/>
<feature type="compositionally biased region" description="Basic residues" evidence="1">
    <location>
        <begin position="145"/>
        <end position="157"/>
    </location>
</feature>
<protein>
    <submittedName>
        <fullName evidence="2">Uncharacterized protein</fullName>
    </submittedName>
</protein>
<gene>
    <name evidence="2" type="ORF">MKZ38_004456</name>
</gene>
<dbReference type="Proteomes" id="UP001201980">
    <property type="component" value="Unassembled WGS sequence"/>
</dbReference>
<feature type="region of interest" description="Disordered" evidence="1">
    <location>
        <begin position="65"/>
        <end position="99"/>
    </location>
</feature>
<accession>A0AAD5RYM0</accession>
<proteinExistence type="predicted"/>
<sequence>MNSNDSDCLGRSKDRNSGGNGGTPGCSLGNAEVAPSPAVVALPAVANRFFLLEILKRTGRIIQHSISEQASESPPDEKRRARAEHRTAAPADPATGLMPRSRGRGFSIVGFGAEGAFCEAMFYQVSFISSGRKLMVQEEKETNKKKEKKKKKKTNKKKKEDAGASAFRACVWLYGFKRICMVCT</sequence>
<reference evidence="2" key="1">
    <citation type="submission" date="2022-07" db="EMBL/GenBank/DDBJ databases">
        <title>Draft genome sequence of Zalerion maritima ATCC 34329, a (micro)plastics degrading marine fungus.</title>
        <authorList>
            <person name="Paco A."/>
            <person name="Goncalves M.F.M."/>
            <person name="Rocha-Santos T.A.P."/>
            <person name="Alves A."/>
        </authorList>
    </citation>
    <scope>NUCLEOTIDE SEQUENCE</scope>
    <source>
        <strain evidence="2">ATCC 34329</strain>
    </source>
</reference>
<keyword evidence="3" id="KW-1185">Reference proteome</keyword>
<feature type="region of interest" description="Disordered" evidence="1">
    <location>
        <begin position="1"/>
        <end position="24"/>
    </location>
</feature>
<feature type="compositionally biased region" description="Basic and acidic residues" evidence="1">
    <location>
        <begin position="75"/>
        <end position="87"/>
    </location>
</feature>
<name>A0AAD5RYM0_9PEZI</name>
<feature type="region of interest" description="Disordered" evidence="1">
    <location>
        <begin position="137"/>
        <end position="163"/>
    </location>
</feature>
<evidence type="ECO:0000313" key="2">
    <source>
        <dbReference type="EMBL" id="KAJ2905779.1"/>
    </source>
</evidence>
<dbReference type="EMBL" id="JAKWBI020000025">
    <property type="protein sequence ID" value="KAJ2905779.1"/>
    <property type="molecule type" value="Genomic_DNA"/>
</dbReference>
<evidence type="ECO:0000313" key="3">
    <source>
        <dbReference type="Proteomes" id="UP001201980"/>
    </source>
</evidence>
<evidence type="ECO:0000256" key="1">
    <source>
        <dbReference type="SAM" id="MobiDB-lite"/>
    </source>
</evidence>
<organism evidence="2 3">
    <name type="scientific">Zalerion maritima</name>
    <dbReference type="NCBI Taxonomy" id="339359"/>
    <lineage>
        <taxon>Eukaryota</taxon>
        <taxon>Fungi</taxon>
        <taxon>Dikarya</taxon>
        <taxon>Ascomycota</taxon>
        <taxon>Pezizomycotina</taxon>
        <taxon>Sordariomycetes</taxon>
        <taxon>Lulworthiomycetidae</taxon>
        <taxon>Lulworthiales</taxon>
        <taxon>Lulworthiaceae</taxon>
        <taxon>Zalerion</taxon>
    </lineage>
</organism>